<comment type="caution">
    <text evidence="1">The sequence shown here is derived from an EMBL/GenBank/DDBJ whole genome shotgun (WGS) entry which is preliminary data.</text>
</comment>
<accession>A0A4C1YGN1</accession>
<name>A0A4C1YGN1_EUMVA</name>
<sequence>MYNLAKATVTCLVSVTQDLAIRRKLRLHLLCHVFVDPPHRRILFIRCIALVICLGQIEDLGPKALGVKSGLNPKGSHLVCPVRVKQCRCRRSGARAEQFVGPTVDPCTISALKELRNFSSVAVYVRLELRPTAPPAADCPRPQAGGGRRGDRNLSCQHKIDVILQVSARPAFGGVGRAPRRWYVVSSRDKRIFVLDLEMSVIFQEQLA</sequence>
<protein>
    <submittedName>
        <fullName evidence="1">Uncharacterized protein</fullName>
    </submittedName>
</protein>
<evidence type="ECO:0000313" key="1">
    <source>
        <dbReference type="EMBL" id="GBP75531.1"/>
    </source>
</evidence>
<proteinExistence type="predicted"/>
<organism evidence="1 2">
    <name type="scientific">Eumeta variegata</name>
    <name type="common">Bagworm moth</name>
    <name type="synonym">Eumeta japonica</name>
    <dbReference type="NCBI Taxonomy" id="151549"/>
    <lineage>
        <taxon>Eukaryota</taxon>
        <taxon>Metazoa</taxon>
        <taxon>Ecdysozoa</taxon>
        <taxon>Arthropoda</taxon>
        <taxon>Hexapoda</taxon>
        <taxon>Insecta</taxon>
        <taxon>Pterygota</taxon>
        <taxon>Neoptera</taxon>
        <taxon>Endopterygota</taxon>
        <taxon>Lepidoptera</taxon>
        <taxon>Glossata</taxon>
        <taxon>Ditrysia</taxon>
        <taxon>Tineoidea</taxon>
        <taxon>Psychidae</taxon>
        <taxon>Oiketicinae</taxon>
        <taxon>Eumeta</taxon>
    </lineage>
</organism>
<dbReference type="Proteomes" id="UP000299102">
    <property type="component" value="Unassembled WGS sequence"/>
</dbReference>
<gene>
    <name evidence="1" type="ORF">EVAR_53572_1</name>
</gene>
<dbReference type="EMBL" id="BGZK01001252">
    <property type="protein sequence ID" value="GBP75531.1"/>
    <property type="molecule type" value="Genomic_DNA"/>
</dbReference>
<dbReference type="AlphaFoldDB" id="A0A4C1YGN1"/>
<evidence type="ECO:0000313" key="2">
    <source>
        <dbReference type="Proteomes" id="UP000299102"/>
    </source>
</evidence>
<keyword evidence="2" id="KW-1185">Reference proteome</keyword>
<reference evidence="1 2" key="1">
    <citation type="journal article" date="2019" name="Commun. Biol.">
        <title>The bagworm genome reveals a unique fibroin gene that provides high tensile strength.</title>
        <authorList>
            <person name="Kono N."/>
            <person name="Nakamura H."/>
            <person name="Ohtoshi R."/>
            <person name="Tomita M."/>
            <person name="Numata K."/>
            <person name="Arakawa K."/>
        </authorList>
    </citation>
    <scope>NUCLEOTIDE SEQUENCE [LARGE SCALE GENOMIC DNA]</scope>
</reference>